<dbReference type="EMBL" id="JAVXUP010002737">
    <property type="protein sequence ID" value="KAK3001670.1"/>
    <property type="molecule type" value="Genomic_DNA"/>
</dbReference>
<accession>A0AA88V6X6</accession>
<sequence>MQALPQGYSGAHCSATGCVMDLTAELQVSDGVGEVVVCKGPCLALRLDSNGRAQISTTGFELQKGESRTITAPPSWTGQFWGRTLCAVKSTTRNFTYVTGDCSSSKVECSGGGPAPPTTLLEFAMDDGLNSTDIYFFNLGHIPCTSNILSYQRNWRASPCRLKTPSTSIASVNIPRQTSQPLGQVRKKPLASGMAHY</sequence>
<proteinExistence type="predicted"/>
<dbReference type="PANTHER" id="PTHR31048">
    <property type="entry name" value="OS03G0233200 PROTEIN"/>
    <property type="match status" value="1"/>
</dbReference>
<gene>
    <name evidence="1" type="ORF">RJ639_022516</name>
</gene>
<dbReference type="AlphaFoldDB" id="A0AA88V6X6"/>
<name>A0AA88V6X6_9ASTE</name>
<keyword evidence="2" id="KW-1185">Reference proteome</keyword>
<dbReference type="InterPro" id="IPR037176">
    <property type="entry name" value="Osmotin/thaumatin-like_sf"/>
</dbReference>
<comment type="caution">
    <text evidence="1">The sequence shown here is derived from an EMBL/GenBank/DDBJ whole genome shotgun (WGS) entry which is preliminary data.</text>
</comment>
<dbReference type="PROSITE" id="PS51367">
    <property type="entry name" value="THAUMATIN_2"/>
    <property type="match status" value="1"/>
</dbReference>
<reference evidence="1" key="1">
    <citation type="submission" date="2022-12" db="EMBL/GenBank/DDBJ databases">
        <title>Draft genome assemblies for two species of Escallonia (Escalloniales).</title>
        <authorList>
            <person name="Chanderbali A."/>
            <person name="Dervinis C."/>
            <person name="Anghel I."/>
            <person name="Soltis D."/>
            <person name="Soltis P."/>
            <person name="Zapata F."/>
        </authorList>
    </citation>
    <scope>NUCLEOTIDE SEQUENCE</scope>
    <source>
        <strain evidence="1">UCBG64.0493</strain>
        <tissue evidence="1">Leaf</tissue>
    </source>
</reference>
<dbReference type="Gene3D" id="2.60.110.10">
    <property type="entry name" value="Thaumatin"/>
    <property type="match status" value="1"/>
</dbReference>
<dbReference type="Proteomes" id="UP001188597">
    <property type="component" value="Unassembled WGS sequence"/>
</dbReference>
<evidence type="ECO:0000313" key="1">
    <source>
        <dbReference type="EMBL" id="KAK3001670.1"/>
    </source>
</evidence>
<dbReference type="Pfam" id="PF00314">
    <property type="entry name" value="Thaumatin"/>
    <property type="match status" value="1"/>
</dbReference>
<dbReference type="SUPFAM" id="SSF49870">
    <property type="entry name" value="Osmotin, thaumatin-like protein"/>
    <property type="match status" value="1"/>
</dbReference>
<organism evidence="1 2">
    <name type="scientific">Escallonia herrerae</name>
    <dbReference type="NCBI Taxonomy" id="1293975"/>
    <lineage>
        <taxon>Eukaryota</taxon>
        <taxon>Viridiplantae</taxon>
        <taxon>Streptophyta</taxon>
        <taxon>Embryophyta</taxon>
        <taxon>Tracheophyta</taxon>
        <taxon>Spermatophyta</taxon>
        <taxon>Magnoliopsida</taxon>
        <taxon>eudicotyledons</taxon>
        <taxon>Gunneridae</taxon>
        <taxon>Pentapetalae</taxon>
        <taxon>asterids</taxon>
        <taxon>campanulids</taxon>
        <taxon>Escalloniales</taxon>
        <taxon>Escalloniaceae</taxon>
        <taxon>Escallonia</taxon>
    </lineage>
</organism>
<dbReference type="SMART" id="SM00205">
    <property type="entry name" value="THN"/>
    <property type="match status" value="1"/>
</dbReference>
<evidence type="ECO:0000313" key="2">
    <source>
        <dbReference type="Proteomes" id="UP001188597"/>
    </source>
</evidence>
<protein>
    <submittedName>
        <fullName evidence="1">Uncharacterized protein</fullName>
    </submittedName>
</protein>
<dbReference type="InterPro" id="IPR001938">
    <property type="entry name" value="Thaumatin"/>
</dbReference>